<feature type="transmembrane region" description="Helical" evidence="5">
    <location>
        <begin position="81"/>
        <end position="99"/>
    </location>
</feature>
<dbReference type="GO" id="GO:0016874">
    <property type="term" value="F:ligase activity"/>
    <property type="evidence" value="ECO:0007669"/>
    <property type="project" value="UniProtKB-KW"/>
</dbReference>
<dbReference type="Pfam" id="PF04932">
    <property type="entry name" value="Wzy_C"/>
    <property type="match status" value="1"/>
</dbReference>
<dbReference type="EMBL" id="CP114767">
    <property type="protein sequence ID" value="WBA42391.1"/>
    <property type="molecule type" value="Genomic_DNA"/>
</dbReference>
<proteinExistence type="predicted"/>
<sequence length="429" mass="47904">MRNATPPNHRSFLRSMQVLLTVVLLIKLAGFFTWSDSVVFTQIFKTISRVGMTMAAYALYRRVLHRGAVGSFRWQHSLAPLFYGAYLLLGAASVMWSTAPGYSLLQLLMDVESFVFAYYFVKCFLLLNTFFPGSNLRLHRVLATAAWILIVGFLVGMVVAPDVFYRFTHGGEEARLGGFLMNPNELGMLCGVCVACLLPDLLRRHQSLLTVLKILPVVYALVLTGSRSSLIGLLLVALFYLWNSGNARLRLAGIAAVLLAVPVVVQTVFIKQGGVSEVMSLTGRLPFWEALLTEGLPQEPLLGFGFMRIAYTDYFQSTHTYAAQMTHNTFIQVLMNLGLVGFGLVLAQLLFTLRGFAHTPDRAQRLLFIGLFIPLLINSVTEFGIFGQTNYGILFYQFLILLVSLQVNPRLTAPERLFLQRRRPELAVA</sequence>
<feature type="transmembrane region" description="Helical" evidence="5">
    <location>
        <begin position="393"/>
        <end position="413"/>
    </location>
</feature>
<feature type="transmembrane region" description="Helical" evidence="5">
    <location>
        <begin position="12"/>
        <end position="34"/>
    </location>
</feature>
<reference evidence="7 8" key="1">
    <citation type="submission" date="2022-12" db="EMBL/GenBank/DDBJ databases">
        <title>Hymenobacter canadensis sp. nov. isolated from lake water of the Cambridge Bay, Canada.</title>
        <authorList>
            <person name="Kim W.H."/>
            <person name="Lee Y.M."/>
        </authorList>
    </citation>
    <scope>NUCLEOTIDE SEQUENCE [LARGE SCALE GENOMIC DNA]</scope>
    <source>
        <strain evidence="7 8">PAMC 29467</strain>
    </source>
</reference>
<name>A0ABY7LSE7_9BACT</name>
<feature type="transmembrane region" description="Helical" evidence="5">
    <location>
        <begin position="40"/>
        <end position="60"/>
    </location>
</feature>
<feature type="transmembrane region" description="Helical" evidence="5">
    <location>
        <begin position="143"/>
        <end position="165"/>
    </location>
</feature>
<evidence type="ECO:0000256" key="5">
    <source>
        <dbReference type="SAM" id="Phobius"/>
    </source>
</evidence>
<dbReference type="RefSeq" id="WP_269560446.1">
    <property type="nucleotide sequence ID" value="NZ_CP114767.1"/>
</dbReference>
<keyword evidence="8" id="KW-1185">Reference proteome</keyword>
<feature type="transmembrane region" description="Helical" evidence="5">
    <location>
        <begin position="365"/>
        <end position="387"/>
    </location>
</feature>
<keyword evidence="7" id="KW-0436">Ligase</keyword>
<evidence type="ECO:0000256" key="1">
    <source>
        <dbReference type="ARBA" id="ARBA00004141"/>
    </source>
</evidence>
<evidence type="ECO:0000256" key="3">
    <source>
        <dbReference type="ARBA" id="ARBA00022989"/>
    </source>
</evidence>
<dbReference type="PANTHER" id="PTHR37422:SF17">
    <property type="entry name" value="O-ANTIGEN LIGASE"/>
    <property type="match status" value="1"/>
</dbReference>
<feature type="domain" description="O-antigen ligase-related" evidence="6">
    <location>
        <begin position="217"/>
        <end position="345"/>
    </location>
</feature>
<protein>
    <submittedName>
        <fullName evidence="7">O-antigen ligase family protein</fullName>
    </submittedName>
</protein>
<dbReference type="Proteomes" id="UP001211005">
    <property type="component" value="Chromosome"/>
</dbReference>
<keyword evidence="2 5" id="KW-0812">Transmembrane</keyword>
<comment type="subcellular location">
    <subcellularLocation>
        <location evidence="1">Membrane</location>
        <topology evidence="1">Multi-pass membrane protein</topology>
    </subcellularLocation>
</comment>
<dbReference type="InterPro" id="IPR007016">
    <property type="entry name" value="O-antigen_ligase-rel_domated"/>
</dbReference>
<feature type="transmembrane region" description="Helical" evidence="5">
    <location>
        <begin position="214"/>
        <end position="242"/>
    </location>
</feature>
<keyword evidence="4 5" id="KW-0472">Membrane</keyword>
<evidence type="ECO:0000313" key="7">
    <source>
        <dbReference type="EMBL" id="WBA42391.1"/>
    </source>
</evidence>
<feature type="transmembrane region" description="Helical" evidence="5">
    <location>
        <begin position="111"/>
        <end position="131"/>
    </location>
</feature>
<organism evidence="7 8">
    <name type="scientific">Hymenobacter canadensis</name>
    <dbReference type="NCBI Taxonomy" id="2999067"/>
    <lineage>
        <taxon>Bacteria</taxon>
        <taxon>Pseudomonadati</taxon>
        <taxon>Bacteroidota</taxon>
        <taxon>Cytophagia</taxon>
        <taxon>Cytophagales</taxon>
        <taxon>Hymenobacteraceae</taxon>
        <taxon>Hymenobacter</taxon>
    </lineage>
</organism>
<evidence type="ECO:0000256" key="4">
    <source>
        <dbReference type="ARBA" id="ARBA00023136"/>
    </source>
</evidence>
<keyword evidence="3 5" id="KW-1133">Transmembrane helix</keyword>
<evidence type="ECO:0000313" key="8">
    <source>
        <dbReference type="Proteomes" id="UP001211005"/>
    </source>
</evidence>
<dbReference type="PANTHER" id="PTHR37422">
    <property type="entry name" value="TEICHURONIC ACID BIOSYNTHESIS PROTEIN TUAE"/>
    <property type="match status" value="1"/>
</dbReference>
<gene>
    <name evidence="7" type="ORF">O3303_02265</name>
</gene>
<dbReference type="InterPro" id="IPR051533">
    <property type="entry name" value="WaaL-like"/>
</dbReference>
<feature type="transmembrane region" description="Helical" evidence="5">
    <location>
        <begin position="248"/>
        <end position="270"/>
    </location>
</feature>
<accession>A0ABY7LSE7</accession>
<evidence type="ECO:0000256" key="2">
    <source>
        <dbReference type="ARBA" id="ARBA00022692"/>
    </source>
</evidence>
<feature type="transmembrane region" description="Helical" evidence="5">
    <location>
        <begin position="331"/>
        <end position="353"/>
    </location>
</feature>
<evidence type="ECO:0000259" key="6">
    <source>
        <dbReference type="Pfam" id="PF04932"/>
    </source>
</evidence>